<dbReference type="EnsemblMetazoa" id="tetur02g10980.1">
    <property type="protein sequence ID" value="tetur02g10980.1"/>
    <property type="gene ID" value="tetur02g10980"/>
</dbReference>
<proteinExistence type="predicted"/>
<accession>T1JX78</accession>
<sequence length="41" mass="4966">MDRRKILLFADFRQKLRLARKINKQCQAERWSIAESKSKTT</sequence>
<reference evidence="2" key="1">
    <citation type="submission" date="2011-08" db="EMBL/GenBank/DDBJ databases">
        <authorList>
            <person name="Rombauts S."/>
        </authorList>
    </citation>
    <scope>NUCLEOTIDE SEQUENCE</scope>
    <source>
        <strain evidence="2">London</strain>
    </source>
</reference>
<dbReference type="AlphaFoldDB" id="T1JX78"/>
<organism evidence="1 2">
    <name type="scientific">Tetranychus urticae</name>
    <name type="common">Two-spotted spider mite</name>
    <dbReference type="NCBI Taxonomy" id="32264"/>
    <lineage>
        <taxon>Eukaryota</taxon>
        <taxon>Metazoa</taxon>
        <taxon>Ecdysozoa</taxon>
        <taxon>Arthropoda</taxon>
        <taxon>Chelicerata</taxon>
        <taxon>Arachnida</taxon>
        <taxon>Acari</taxon>
        <taxon>Acariformes</taxon>
        <taxon>Trombidiformes</taxon>
        <taxon>Prostigmata</taxon>
        <taxon>Eleutherengona</taxon>
        <taxon>Raphignathae</taxon>
        <taxon>Tetranychoidea</taxon>
        <taxon>Tetranychidae</taxon>
        <taxon>Tetranychus</taxon>
    </lineage>
</organism>
<protein>
    <submittedName>
        <fullName evidence="1">Uncharacterized protein</fullName>
    </submittedName>
</protein>
<evidence type="ECO:0000313" key="1">
    <source>
        <dbReference type="EnsemblMetazoa" id="tetur02g10980.1"/>
    </source>
</evidence>
<dbReference type="HOGENOM" id="CLU_3280116_0_0_1"/>
<evidence type="ECO:0000313" key="2">
    <source>
        <dbReference type="Proteomes" id="UP000015104"/>
    </source>
</evidence>
<dbReference type="Proteomes" id="UP000015104">
    <property type="component" value="Unassembled WGS sequence"/>
</dbReference>
<keyword evidence="2" id="KW-1185">Reference proteome</keyword>
<reference evidence="1" key="2">
    <citation type="submission" date="2015-06" db="UniProtKB">
        <authorList>
            <consortium name="EnsemblMetazoa"/>
        </authorList>
    </citation>
    <scope>IDENTIFICATION</scope>
</reference>
<dbReference type="EMBL" id="CAEY01000824">
    <property type="status" value="NOT_ANNOTATED_CDS"/>
    <property type="molecule type" value="Genomic_DNA"/>
</dbReference>
<name>T1JX78_TETUR</name>